<gene>
    <name evidence="4" type="ORF">K7432_005985</name>
</gene>
<reference evidence="4 5" key="1">
    <citation type="submission" date="2023-04" db="EMBL/GenBank/DDBJ databases">
        <title>Genome of Basidiobolus ranarum AG-B5.</title>
        <authorList>
            <person name="Stajich J.E."/>
            <person name="Carter-House D."/>
            <person name="Gryganskyi A."/>
        </authorList>
    </citation>
    <scope>NUCLEOTIDE SEQUENCE [LARGE SCALE GENOMIC DNA]</scope>
    <source>
        <strain evidence="4 5">AG-B5</strain>
    </source>
</reference>
<evidence type="ECO:0000256" key="3">
    <source>
        <dbReference type="SAM" id="SignalP"/>
    </source>
</evidence>
<proteinExistence type="predicted"/>
<keyword evidence="2" id="KW-0812">Transmembrane</keyword>
<evidence type="ECO:0008006" key="6">
    <source>
        <dbReference type="Google" id="ProtNLM"/>
    </source>
</evidence>
<feature type="signal peptide" evidence="3">
    <location>
        <begin position="1"/>
        <end position="20"/>
    </location>
</feature>
<feature type="transmembrane region" description="Helical" evidence="2">
    <location>
        <begin position="91"/>
        <end position="115"/>
    </location>
</feature>
<comment type="caution">
    <text evidence="4">The sequence shown here is derived from an EMBL/GenBank/DDBJ whole genome shotgun (WGS) entry which is preliminary data.</text>
</comment>
<feature type="chain" id="PRO_5045361012" description="PSI domain-containing protein" evidence="3">
    <location>
        <begin position="21"/>
        <end position="214"/>
    </location>
</feature>
<evidence type="ECO:0000313" key="4">
    <source>
        <dbReference type="EMBL" id="KAK9765564.1"/>
    </source>
</evidence>
<dbReference type="Proteomes" id="UP001479436">
    <property type="component" value="Unassembled WGS sequence"/>
</dbReference>
<keyword evidence="2" id="KW-1133">Transmembrane helix</keyword>
<protein>
    <recommendedName>
        <fullName evidence="6">PSI domain-containing protein</fullName>
    </recommendedName>
</protein>
<evidence type="ECO:0000256" key="2">
    <source>
        <dbReference type="SAM" id="Phobius"/>
    </source>
</evidence>
<sequence length="214" mass="24264">MRSLTFCLLFFLSMLNVINAFDELPGSITEICSIYTDCSTCSTLSDCGFCSTSKQCIPGGWFEPLNVTDCQPKDYLYRQCYVPNTHVFRGVVLSLVVLLLLVSSYSVWICLASIFSSAEKVYLLPQNDRRVSYSAVWEEPEAEPEPEQSPSTWESWFIHEQESTSMPKQKKDQDSIETSSTTSSILGGSPETGTWLARKRDLIEKYLNSGYRRH</sequence>
<keyword evidence="5" id="KW-1185">Reference proteome</keyword>
<keyword evidence="2" id="KW-0472">Membrane</keyword>
<accession>A0ABR2WVQ5</accession>
<keyword evidence="3" id="KW-0732">Signal</keyword>
<name>A0ABR2WVQ5_9FUNG</name>
<feature type="region of interest" description="Disordered" evidence="1">
    <location>
        <begin position="162"/>
        <end position="192"/>
    </location>
</feature>
<organism evidence="4 5">
    <name type="scientific">Basidiobolus ranarum</name>
    <dbReference type="NCBI Taxonomy" id="34480"/>
    <lineage>
        <taxon>Eukaryota</taxon>
        <taxon>Fungi</taxon>
        <taxon>Fungi incertae sedis</taxon>
        <taxon>Zoopagomycota</taxon>
        <taxon>Entomophthoromycotina</taxon>
        <taxon>Basidiobolomycetes</taxon>
        <taxon>Basidiobolales</taxon>
        <taxon>Basidiobolaceae</taxon>
        <taxon>Basidiobolus</taxon>
    </lineage>
</organism>
<dbReference type="EMBL" id="JASJQH010000251">
    <property type="protein sequence ID" value="KAK9765564.1"/>
    <property type="molecule type" value="Genomic_DNA"/>
</dbReference>
<evidence type="ECO:0000313" key="5">
    <source>
        <dbReference type="Proteomes" id="UP001479436"/>
    </source>
</evidence>
<evidence type="ECO:0000256" key="1">
    <source>
        <dbReference type="SAM" id="MobiDB-lite"/>
    </source>
</evidence>